<dbReference type="Pfam" id="PF12796">
    <property type="entry name" value="Ank_2"/>
    <property type="match status" value="1"/>
</dbReference>
<dbReference type="PROSITE" id="PS50297">
    <property type="entry name" value="ANK_REP_REGION"/>
    <property type="match status" value="2"/>
</dbReference>
<dbReference type="PANTHER" id="PTHR24121">
    <property type="entry name" value="NO MECHANORECEPTOR POTENTIAL C, ISOFORM D-RELATED"/>
    <property type="match status" value="1"/>
</dbReference>
<dbReference type="PROSITE" id="PS50088">
    <property type="entry name" value="ANK_REPEAT"/>
    <property type="match status" value="2"/>
</dbReference>
<dbReference type="EMBL" id="ML119163">
    <property type="protein sequence ID" value="RPB08429.1"/>
    <property type="molecule type" value="Genomic_DNA"/>
</dbReference>
<accession>A0A3N4KGE1</accession>
<feature type="compositionally biased region" description="Basic and acidic residues" evidence="2">
    <location>
        <begin position="204"/>
        <end position="218"/>
    </location>
</feature>
<dbReference type="InParanoid" id="A0A3N4KGE1"/>
<dbReference type="Proteomes" id="UP000277580">
    <property type="component" value="Unassembled WGS sequence"/>
</dbReference>
<dbReference type="Gene3D" id="1.25.40.20">
    <property type="entry name" value="Ankyrin repeat-containing domain"/>
    <property type="match status" value="1"/>
</dbReference>
<dbReference type="InterPro" id="IPR002110">
    <property type="entry name" value="Ankyrin_rpt"/>
</dbReference>
<sequence length="218" mass="22673">MATLSEDLVDDILYFARAGETADLATTLKSLTADPTTTFTSAAQVLELALDEHSGNNALHMAAGNGHFDIVKEILSHLPTPANQHAPPHAVVAHKNAAGNTPLHWAALNGHVKIVEALVVVANADPTVVNSAGHDPVYEAELNEKMEVVEWILGNCEGLQEGIGGEAGEGEGEGEGEKEGGEGSKGKGKGVNGNGNGAQDIQEGVERLDLYKGDSREA</sequence>
<gene>
    <name evidence="3" type="ORF">P167DRAFT_608695</name>
</gene>
<proteinExistence type="predicted"/>
<dbReference type="SMART" id="SM00248">
    <property type="entry name" value="ANK"/>
    <property type="match status" value="2"/>
</dbReference>
<dbReference type="OrthoDB" id="10057496at2759"/>
<feature type="compositionally biased region" description="Basic and acidic residues" evidence="2">
    <location>
        <begin position="175"/>
        <end position="185"/>
    </location>
</feature>
<feature type="repeat" description="ANK" evidence="1">
    <location>
        <begin position="98"/>
        <end position="131"/>
    </location>
</feature>
<organism evidence="3 4">
    <name type="scientific">Morchella conica CCBAS932</name>
    <dbReference type="NCBI Taxonomy" id="1392247"/>
    <lineage>
        <taxon>Eukaryota</taxon>
        <taxon>Fungi</taxon>
        <taxon>Dikarya</taxon>
        <taxon>Ascomycota</taxon>
        <taxon>Pezizomycotina</taxon>
        <taxon>Pezizomycetes</taxon>
        <taxon>Pezizales</taxon>
        <taxon>Morchellaceae</taxon>
        <taxon>Morchella</taxon>
    </lineage>
</organism>
<reference evidence="3 4" key="1">
    <citation type="journal article" date="2018" name="Nat. Ecol. Evol.">
        <title>Pezizomycetes genomes reveal the molecular basis of ectomycorrhizal truffle lifestyle.</title>
        <authorList>
            <person name="Murat C."/>
            <person name="Payen T."/>
            <person name="Noel B."/>
            <person name="Kuo A."/>
            <person name="Morin E."/>
            <person name="Chen J."/>
            <person name="Kohler A."/>
            <person name="Krizsan K."/>
            <person name="Balestrini R."/>
            <person name="Da Silva C."/>
            <person name="Montanini B."/>
            <person name="Hainaut M."/>
            <person name="Levati E."/>
            <person name="Barry K.W."/>
            <person name="Belfiori B."/>
            <person name="Cichocki N."/>
            <person name="Clum A."/>
            <person name="Dockter R.B."/>
            <person name="Fauchery L."/>
            <person name="Guy J."/>
            <person name="Iotti M."/>
            <person name="Le Tacon F."/>
            <person name="Lindquist E.A."/>
            <person name="Lipzen A."/>
            <person name="Malagnac F."/>
            <person name="Mello A."/>
            <person name="Molinier V."/>
            <person name="Miyauchi S."/>
            <person name="Poulain J."/>
            <person name="Riccioni C."/>
            <person name="Rubini A."/>
            <person name="Sitrit Y."/>
            <person name="Splivallo R."/>
            <person name="Traeger S."/>
            <person name="Wang M."/>
            <person name="Zifcakova L."/>
            <person name="Wipf D."/>
            <person name="Zambonelli A."/>
            <person name="Paolocci F."/>
            <person name="Nowrousian M."/>
            <person name="Ottonello S."/>
            <person name="Baldrian P."/>
            <person name="Spatafora J.W."/>
            <person name="Henrissat B."/>
            <person name="Nagy L.G."/>
            <person name="Aury J.M."/>
            <person name="Wincker P."/>
            <person name="Grigoriev I.V."/>
            <person name="Bonfante P."/>
            <person name="Martin F.M."/>
        </authorList>
    </citation>
    <scope>NUCLEOTIDE SEQUENCE [LARGE SCALE GENOMIC DNA]</scope>
    <source>
        <strain evidence="3 4">CCBAS932</strain>
    </source>
</reference>
<evidence type="ECO:0000313" key="4">
    <source>
        <dbReference type="Proteomes" id="UP000277580"/>
    </source>
</evidence>
<feature type="repeat" description="ANK" evidence="1">
    <location>
        <begin position="54"/>
        <end position="77"/>
    </location>
</feature>
<keyword evidence="4" id="KW-1185">Reference proteome</keyword>
<feature type="region of interest" description="Disordered" evidence="2">
    <location>
        <begin position="160"/>
        <end position="218"/>
    </location>
</feature>
<evidence type="ECO:0000256" key="1">
    <source>
        <dbReference type="PROSITE-ProRule" id="PRU00023"/>
    </source>
</evidence>
<dbReference type="SUPFAM" id="SSF48403">
    <property type="entry name" value="Ankyrin repeat"/>
    <property type="match status" value="1"/>
</dbReference>
<dbReference type="PANTHER" id="PTHR24121:SF21">
    <property type="entry name" value="ANKYRIN REPEAT FAMILY PROTEIN"/>
    <property type="match status" value="1"/>
</dbReference>
<evidence type="ECO:0000256" key="2">
    <source>
        <dbReference type="SAM" id="MobiDB-lite"/>
    </source>
</evidence>
<dbReference type="STRING" id="1392247.A0A3N4KGE1"/>
<protein>
    <submittedName>
        <fullName evidence="3">Ankyrin</fullName>
    </submittedName>
</protein>
<name>A0A3N4KGE1_9PEZI</name>
<dbReference type="InterPro" id="IPR036770">
    <property type="entry name" value="Ankyrin_rpt-contain_sf"/>
</dbReference>
<dbReference type="AlphaFoldDB" id="A0A3N4KGE1"/>
<evidence type="ECO:0000313" key="3">
    <source>
        <dbReference type="EMBL" id="RPB08429.1"/>
    </source>
</evidence>
<keyword evidence="1" id="KW-0040">ANK repeat</keyword>